<evidence type="ECO:0000256" key="1">
    <source>
        <dbReference type="ARBA" id="ARBA00022679"/>
    </source>
</evidence>
<dbReference type="Proteomes" id="UP000238605">
    <property type="component" value="Unassembled WGS sequence"/>
</dbReference>
<organism evidence="2 3">
    <name type="scientific">Caldimonas caldifontis</name>
    <dbReference type="NCBI Taxonomy" id="1452508"/>
    <lineage>
        <taxon>Bacteria</taxon>
        <taxon>Pseudomonadati</taxon>
        <taxon>Pseudomonadota</taxon>
        <taxon>Betaproteobacteria</taxon>
        <taxon>Burkholderiales</taxon>
        <taxon>Sphaerotilaceae</taxon>
        <taxon>Caldimonas</taxon>
    </lineage>
</organism>
<dbReference type="InterPro" id="IPR029063">
    <property type="entry name" value="SAM-dependent_MTases_sf"/>
</dbReference>
<evidence type="ECO:0000313" key="3">
    <source>
        <dbReference type="Proteomes" id="UP000238605"/>
    </source>
</evidence>
<evidence type="ECO:0008006" key="4">
    <source>
        <dbReference type="Google" id="ProtNLM"/>
    </source>
</evidence>
<reference evidence="2 3" key="1">
    <citation type="submission" date="2018-02" db="EMBL/GenBank/DDBJ databases">
        <title>Reclassifiation of [Polyangium] brachysporum DSM 7029 as Guopingzhaonella breviflexa gen. nov., sp. nov., a member of the family Comamonadaceae.</title>
        <authorList>
            <person name="Tang B."/>
        </authorList>
    </citation>
    <scope>NUCLEOTIDE SEQUENCE [LARGE SCALE GENOMIC DNA]</scope>
    <source>
        <strain evidence="2 3">BCRC 80649</strain>
    </source>
</reference>
<dbReference type="SUPFAM" id="SSF53335">
    <property type="entry name" value="S-adenosyl-L-methionine-dependent methyltransferases"/>
    <property type="match status" value="1"/>
</dbReference>
<dbReference type="Gene3D" id="3.40.50.150">
    <property type="entry name" value="Vaccinia Virus protein VP39"/>
    <property type="match status" value="1"/>
</dbReference>
<dbReference type="PANTHER" id="PTHR43861:SF3">
    <property type="entry name" value="PUTATIVE (AFU_ORTHOLOGUE AFUA_2G14390)-RELATED"/>
    <property type="match status" value="1"/>
</dbReference>
<protein>
    <recommendedName>
        <fullName evidence="4">Methyltransferase domain-containing protein</fullName>
    </recommendedName>
</protein>
<dbReference type="Pfam" id="PF13489">
    <property type="entry name" value="Methyltransf_23"/>
    <property type="match status" value="1"/>
</dbReference>
<gene>
    <name evidence="2" type="ORF">C1704_16935</name>
</gene>
<accession>A0A2S5SQU9</accession>
<proteinExistence type="predicted"/>
<name>A0A2S5SQU9_9BURK</name>
<sequence>MSRDEPCIRIDPLTLRSMDTNLSSLSPQFSTTALSAEARALYQAEPDARIRLLQGLRPHICPFGDVMAQIPAGASVLDVGCGAGLFLLLLGRQAHIRDGLGFDVSVPAVEAAQRAAETSGLAETLTFQVRSIEEGMPEGHWNVVTSVDVLHHVPVSQQRSFVESLCERVPRGGRLVIKDMVARPRWRAWANQMHDLVMARQWVHQVGPEEVDGWIQAKGLSRVYRSRINSWWYGHWTLVYDRAS</sequence>
<dbReference type="GO" id="GO:0016740">
    <property type="term" value="F:transferase activity"/>
    <property type="evidence" value="ECO:0007669"/>
    <property type="project" value="UniProtKB-KW"/>
</dbReference>
<evidence type="ECO:0000313" key="2">
    <source>
        <dbReference type="EMBL" id="PPE64927.1"/>
    </source>
</evidence>
<comment type="caution">
    <text evidence="2">The sequence shown here is derived from an EMBL/GenBank/DDBJ whole genome shotgun (WGS) entry which is preliminary data.</text>
</comment>
<dbReference type="EMBL" id="PSNX01000020">
    <property type="protein sequence ID" value="PPE64927.1"/>
    <property type="molecule type" value="Genomic_DNA"/>
</dbReference>
<dbReference type="PANTHER" id="PTHR43861">
    <property type="entry name" value="TRANS-ACONITATE 2-METHYLTRANSFERASE-RELATED"/>
    <property type="match status" value="1"/>
</dbReference>
<dbReference type="OrthoDB" id="9813311at2"/>
<keyword evidence="1" id="KW-0808">Transferase</keyword>
<keyword evidence="3" id="KW-1185">Reference proteome</keyword>
<dbReference type="AlphaFoldDB" id="A0A2S5SQU9"/>